<organism evidence="7 8">
    <name type="scientific">Streptomyces malaysiensis</name>
    <dbReference type="NCBI Taxonomy" id="92644"/>
    <lineage>
        <taxon>Bacteria</taxon>
        <taxon>Bacillati</taxon>
        <taxon>Actinomycetota</taxon>
        <taxon>Actinomycetes</taxon>
        <taxon>Kitasatosporales</taxon>
        <taxon>Streptomycetaceae</taxon>
        <taxon>Streptomyces</taxon>
        <taxon>Streptomyces violaceusniger group</taxon>
    </lineage>
</organism>
<dbReference type="GO" id="GO:0016705">
    <property type="term" value="F:oxidoreductase activity, acting on paired donors, with incorporation or reduction of molecular oxygen"/>
    <property type="evidence" value="ECO:0007669"/>
    <property type="project" value="InterPro"/>
</dbReference>
<dbReference type="InterPro" id="IPR036661">
    <property type="entry name" value="Luciferase-like_sf"/>
</dbReference>
<comment type="caution">
    <text evidence="7">The sequence shown here is derived from an EMBL/GenBank/DDBJ whole genome shotgun (WGS) entry which is preliminary data.</text>
</comment>
<gene>
    <name evidence="7" type="ORF">SMALB_2196</name>
</gene>
<sequence>MQFGIFLGPLHKPSGNPTWDLERDLQMIQRLDELGFDEAFIGEHHSSGWEIIGSPEVFIAAAAERTKHIRLATGVVSLPYHHPLMVAERLVLLDHLTRGRVTLGVGPGALPSDASMMGLDYSSLRERMEESLEAILALLQDEGTIDRKTDWFELRRAQLQMLPYTRPRPEVAVTAVASPSGPRLAGRLGLPMIALAAGTPAGQKVLAEHWRIYEEQLAAAGHPAPDRADWRLVSPIHVAPTRAHAEHQVSYAIEDAGGYFFRDSSVLTSVLNEAGLPPDAPKLDVFRASGMGCIGSVEDVIEHIERLRELSGGFGKFLIMVQDWADHDDTLKSLEVFAREVMPHFQDSSRRRLENWNTFHASEPEFQRDLAAAGARARERYEETRRSGDGTR</sequence>
<dbReference type="AlphaFoldDB" id="A0A7X6AVT1"/>
<keyword evidence="2" id="KW-0285">Flavoprotein</keyword>
<comment type="similarity">
    <text evidence="1">Belongs to the bacterial luciferase oxidoreductase family.</text>
</comment>
<evidence type="ECO:0000313" key="8">
    <source>
        <dbReference type="Proteomes" id="UP000536624"/>
    </source>
</evidence>
<reference evidence="7 8" key="1">
    <citation type="submission" date="2020-02" db="EMBL/GenBank/DDBJ databases">
        <title>Streptomyces malaysiensis DSM14702 (JHCC583434, PFL_A843) Genome sequencing and assembly.</title>
        <authorList>
            <person name="Samborskyy M."/>
        </authorList>
    </citation>
    <scope>NUCLEOTIDE SEQUENCE [LARGE SCALE GENOMIC DNA]</scope>
    <source>
        <strain evidence="7 8">DSM 14702</strain>
    </source>
</reference>
<evidence type="ECO:0000259" key="6">
    <source>
        <dbReference type="Pfam" id="PF00296"/>
    </source>
</evidence>
<evidence type="ECO:0000256" key="2">
    <source>
        <dbReference type="ARBA" id="ARBA00022630"/>
    </source>
</evidence>
<dbReference type="GO" id="GO:0004497">
    <property type="term" value="F:monooxygenase activity"/>
    <property type="evidence" value="ECO:0007669"/>
    <property type="project" value="UniProtKB-KW"/>
</dbReference>
<dbReference type="InterPro" id="IPR011251">
    <property type="entry name" value="Luciferase-like_dom"/>
</dbReference>
<dbReference type="GO" id="GO:0005829">
    <property type="term" value="C:cytosol"/>
    <property type="evidence" value="ECO:0007669"/>
    <property type="project" value="TreeGrafter"/>
</dbReference>
<evidence type="ECO:0000256" key="1">
    <source>
        <dbReference type="ARBA" id="ARBA00010426"/>
    </source>
</evidence>
<evidence type="ECO:0000256" key="4">
    <source>
        <dbReference type="ARBA" id="ARBA00023033"/>
    </source>
</evidence>
<dbReference type="InterPro" id="IPR050766">
    <property type="entry name" value="Bact_Lucif_Oxidored"/>
</dbReference>
<dbReference type="Pfam" id="PF00296">
    <property type="entry name" value="Bac_luciferase"/>
    <property type="match status" value="1"/>
</dbReference>
<keyword evidence="4" id="KW-0503">Monooxygenase</keyword>
<evidence type="ECO:0000313" key="7">
    <source>
        <dbReference type="EMBL" id="NIY64238.1"/>
    </source>
</evidence>
<evidence type="ECO:0000256" key="5">
    <source>
        <dbReference type="SAM" id="MobiDB-lite"/>
    </source>
</evidence>
<name>A0A7X6AVT1_STRMQ</name>
<keyword evidence="3" id="KW-0560">Oxidoreductase</keyword>
<dbReference type="PANTHER" id="PTHR30137:SF16">
    <property type="entry name" value="BLL0895 PROTEIN"/>
    <property type="match status" value="1"/>
</dbReference>
<dbReference type="Gene3D" id="3.20.20.30">
    <property type="entry name" value="Luciferase-like domain"/>
    <property type="match status" value="1"/>
</dbReference>
<proteinExistence type="inferred from homology"/>
<evidence type="ECO:0000256" key="3">
    <source>
        <dbReference type="ARBA" id="ARBA00023002"/>
    </source>
</evidence>
<dbReference type="PANTHER" id="PTHR30137">
    <property type="entry name" value="LUCIFERASE-LIKE MONOOXYGENASE"/>
    <property type="match status" value="1"/>
</dbReference>
<feature type="region of interest" description="Disordered" evidence="5">
    <location>
        <begin position="372"/>
        <end position="392"/>
    </location>
</feature>
<dbReference type="Proteomes" id="UP000536624">
    <property type="component" value="Unassembled WGS sequence"/>
</dbReference>
<protein>
    <recommendedName>
        <fullName evidence="6">Luciferase-like domain-containing protein</fullName>
    </recommendedName>
</protein>
<feature type="domain" description="Luciferase-like" evidence="6">
    <location>
        <begin position="1"/>
        <end position="310"/>
    </location>
</feature>
<dbReference type="SUPFAM" id="SSF51679">
    <property type="entry name" value="Bacterial luciferase-like"/>
    <property type="match status" value="1"/>
</dbReference>
<feature type="compositionally biased region" description="Basic and acidic residues" evidence="5">
    <location>
        <begin position="376"/>
        <end position="392"/>
    </location>
</feature>
<dbReference type="EMBL" id="JAALLH010000001">
    <property type="protein sequence ID" value="NIY64238.1"/>
    <property type="molecule type" value="Genomic_DNA"/>
</dbReference>
<accession>A0A7X6AVT1</accession>